<geneLocation type="mitochondrion" evidence="18"/>
<keyword evidence="6 16" id="KW-0679">Respiratory chain</keyword>
<keyword evidence="7 16" id="KW-0812">Transmembrane</keyword>
<keyword evidence="12 16" id="KW-0830">Ubiquinone</keyword>
<dbReference type="Pfam" id="PF00499">
    <property type="entry name" value="Oxidored_q3"/>
    <property type="match status" value="1"/>
</dbReference>
<evidence type="ECO:0000256" key="17">
    <source>
        <dbReference type="SAM" id="SignalP"/>
    </source>
</evidence>
<evidence type="ECO:0000256" key="11">
    <source>
        <dbReference type="ARBA" id="ARBA00023027"/>
    </source>
</evidence>
<keyword evidence="14 16" id="KW-0472">Membrane</keyword>
<organism evidence="18">
    <name type="scientific">Testudo hermanni</name>
    <dbReference type="NCBI Taxonomy" id="86976"/>
    <lineage>
        <taxon>Eukaryota</taxon>
        <taxon>Metazoa</taxon>
        <taxon>Chordata</taxon>
        <taxon>Craniata</taxon>
        <taxon>Vertebrata</taxon>
        <taxon>Euteleostomi</taxon>
        <taxon>Archelosauria</taxon>
        <taxon>Testudinata</taxon>
        <taxon>Testudines</taxon>
        <taxon>Cryptodira</taxon>
        <taxon>Durocryptodira</taxon>
        <taxon>Testudinoidea</taxon>
        <taxon>Testudinidae</taxon>
        <taxon>Testudo</taxon>
    </lineage>
</organism>
<evidence type="ECO:0000256" key="2">
    <source>
        <dbReference type="ARBA" id="ARBA00005698"/>
    </source>
</evidence>
<gene>
    <name evidence="18" type="primary">ND6</name>
</gene>
<dbReference type="InterPro" id="IPR001457">
    <property type="entry name" value="NADH_UbQ/plastoQ_OxRdtase_su6"/>
</dbReference>
<dbReference type="InterPro" id="IPR050269">
    <property type="entry name" value="ComplexI_Subunit6"/>
</dbReference>
<proteinExistence type="inferred from homology"/>
<evidence type="ECO:0000256" key="12">
    <source>
        <dbReference type="ARBA" id="ARBA00023075"/>
    </source>
</evidence>
<evidence type="ECO:0000256" key="7">
    <source>
        <dbReference type="ARBA" id="ARBA00022692"/>
    </source>
</evidence>
<evidence type="ECO:0000256" key="9">
    <source>
        <dbReference type="ARBA" id="ARBA00022982"/>
    </source>
</evidence>
<keyword evidence="17" id="KW-0732">Signal</keyword>
<accession>Q2QG47</accession>
<dbReference type="AlphaFoldDB" id="Q2QG47"/>
<dbReference type="PANTHER" id="PTHR11435:SF1">
    <property type="entry name" value="NADH-UBIQUINONE OXIDOREDUCTASE CHAIN 6"/>
    <property type="match status" value="1"/>
</dbReference>
<comment type="catalytic activity">
    <reaction evidence="15 16">
        <text>a ubiquinone + NADH + 5 H(+)(in) = a ubiquinol + NAD(+) + 4 H(+)(out)</text>
        <dbReference type="Rhea" id="RHEA:29091"/>
        <dbReference type="Rhea" id="RHEA-COMP:9565"/>
        <dbReference type="Rhea" id="RHEA-COMP:9566"/>
        <dbReference type="ChEBI" id="CHEBI:15378"/>
        <dbReference type="ChEBI" id="CHEBI:16389"/>
        <dbReference type="ChEBI" id="CHEBI:17976"/>
        <dbReference type="ChEBI" id="CHEBI:57540"/>
        <dbReference type="ChEBI" id="CHEBI:57945"/>
        <dbReference type="EC" id="7.1.1.2"/>
    </reaction>
</comment>
<protein>
    <recommendedName>
        <fullName evidence="4 16">NADH-ubiquinone oxidoreductase chain 6</fullName>
        <ecNumber evidence="3 16">7.1.1.2</ecNumber>
    </recommendedName>
</protein>
<evidence type="ECO:0000256" key="13">
    <source>
        <dbReference type="ARBA" id="ARBA00023128"/>
    </source>
</evidence>
<evidence type="ECO:0000313" key="18">
    <source>
        <dbReference type="EMBL" id="AAY62392.1"/>
    </source>
</evidence>
<evidence type="ECO:0000256" key="14">
    <source>
        <dbReference type="ARBA" id="ARBA00023136"/>
    </source>
</evidence>
<feature type="transmembrane region" description="Helical" evidence="16">
    <location>
        <begin position="47"/>
        <end position="75"/>
    </location>
</feature>
<evidence type="ECO:0000256" key="4">
    <source>
        <dbReference type="ARBA" id="ARBA00021095"/>
    </source>
</evidence>
<evidence type="ECO:0000256" key="1">
    <source>
        <dbReference type="ARBA" id="ARBA00004225"/>
    </source>
</evidence>
<keyword evidence="13 16" id="KW-0496">Mitochondrion</keyword>
<evidence type="ECO:0000256" key="3">
    <source>
        <dbReference type="ARBA" id="ARBA00012944"/>
    </source>
</evidence>
<evidence type="ECO:0000256" key="6">
    <source>
        <dbReference type="ARBA" id="ARBA00022660"/>
    </source>
</evidence>
<evidence type="ECO:0000256" key="8">
    <source>
        <dbReference type="ARBA" id="ARBA00022967"/>
    </source>
</evidence>
<dbReference type="InterPro" id="IPR042106">
    <property type="entry name" value="Nuo/plastoQ_OxRdtase_6_NuoJ"/>
</dbReference>
<evidence type="ECO:0000256" key="10">
    <source>
        <dbReference type="ARBA" id="ARBA00022989"/>
    </source>
</evidence>
<evidence type="ECO:0000256" key="5">
    <source>
        <dbReference type="ARBA" id="ARBA00022448"/>
    </source>
</evidence>
<evidence type="ECO:0000256" key="16">
    <source>
        <dbReference type="RuleBase" id="RU004430"/>
    </source>
</evidence>
<evidence type="ECO:0000256" key="15">
    <source>
        <dbReference type="ARBA" id="ARBA00049551"/>
    </source>
</evidence>
<comment type="function">
    <text evidence="16">Core subunit of the mitochondrial membrane respiratory chain NADH dehydrogenase (Complex I) which catalyzes electron transfer from NADH through the respiratory chain, using ubiquinone as an electron acceptor. Essential for the catalytic activity and assembly of complex I.</text>
</comment>
<reference evidence="18" key="1">
    <citation type="journal article" date="2006" name="Mol. Phylogenet. Evol.">
        <title>The phylogeny of Mediterranean tortoises and their close relatives based on complete mitochondrial genome sequences from museum specimens.</title>
        <authorList>
            <person name="Parham J.F."/>
            <person name="Macey J.R."/>
            <person name="Papenfuss T.J."/>
            <person name="Feldman C.R."/>
            <person name="Turkozan O."/>
            <person name="Polymeni R."/>
            <person name="Boore J."/>
        </authorList>
    </citation>
    <scope>NUCLEOTIDE SEQUENCE</scope>
</reference>
<keyword evidence="10 16" id="KW-1133">Transmembrane helix</keyword>
<dbReference type="GO" id="GO:0008137">
    <property type="term" value="F:NADH dehydrogenase (ubiquinone) activity"/>
    <property type="evidence" value="ECO:0007669"/>
    <property type="project" value="UniProtKB-UniRule"/>
</dbReference>
<dbReference type="EC" id="7.1.1.2" evidence="3 16"/>
<feature type="transmembrane region" description="Helical" evidence="16">
    <location>
        <begin position="87"/>
        <end position="110"/>
    </location>
</feature>
<feature type="chain" id="PRO_5004214104" description="NADH-ubiquinone oxidoreductase chain 6" evidence="17">
    <location>
        <begin position="22"/>
        <end position="175"/>
    </location>
</feature>
<feature type="signal peptide" evidence="17">
    <location>
        <begin position="1"/>
        <end position="21"/>
    </location>
</feature>
<sequence>MMYFVLLFGFCFVFWMAGVSCSSSPYYGVFSLVLGSAFGCGMLVGMGGSFVSLILFLIYMGGMLVIFAYSCALAAEPYPASWGTMDMIVYGLCYLISVLWLMLTDCSWWWHMEGFGNSTVDGDGLFIVRLDFSGVSWFYSFGSGMLLIAGWSLLLTLFVVLELVYGLSRVVLRAI</sequence>
<dbReference type="GO" id="GO:0031966">
    <property type="term" value="C:mitochondrial membrane"/>
    <property type="evidence" value="ECO:0007669"/>
    <property type="project" value="UniProtKB-SubCell"/>
</dbReference>
<keyword evidence="9 16" id="KW-0249">Electron transport</keyword>
<name>Q2QG47_9SAUR</name>
<dbReference type="EMBL" id="DQ080046">
    <property type="protein sequence ID" value="AAY62392.1"/>
    <property type="molecule type" value="Genomic_DNA"/>
</dbReference>
<keyword evidence="5 16" id="KW-0813">Transport</keyword>
<dbReference type="PANTHER" id="PTHR11435">
    <property type="entry name" value="NADH UBIQUINONE OXIDOREDUCTASE SUBUNIT ND6"/>
    <property type="match status" value="1"/>
</dbReference>
<dbReference type="Gene3D" id="1.20.120.1200">
    <property type="entry name" value="NADH-ubiquinone/plastoquinone oxidoreductase chain 6, subunit NuoJ"/>
    <property type="match status" value="1"/>
</dbReference>
<comment type="subcellular location">
    <subcellularLocation>
        <location evidence="1 16">Mitochondrion membrane</location>
        <topology evidence="1 16">Multi-pass membrane protein</topology>
    </subcellularLocation>
</comment>
<keyword evidence="11 16" id="KW-0520">NAD</keyword>
<keyword evidence="8 16" id="KW-1278">Translocase</keyword>
<feature type="transmembrane region" description="Helical" evidence="16">
    <location>
        <begin position="137"/>
        <end position="165"/>
    </location>
</feature>
<comment type="similarity">
    <text evidence="2 16">Belongs to the complex I subunit 6 family.</text>
</comment>